<dbReference type="SUPFAM" id="SSF55729">
    <property type="entry name" value="Acyl-CoA N-acyltransferases (Nat)"/>
    <property type="match status" value="1"/>
</dbReference>
<dbReference type="AlphaFoldDB" id="A0A022KV10"/>
<dbReference type="EMBL" id="AORC01000015">
    <property type="protein sequence ID" value="EYT48376.1"/>
    <property type="molecule type" value="Genomic_DNA"/>
</dbReference>
<dbReference type="InterPro" id="IPR000182">
    <property type="entry name" value="GNAT_dom"/>
</dbReference>
<dbReference type="Gene3D" id="3.40.630.30">
    <property type="match status" value="1"/>
</dbReference>
<accession>A0A022KV10</accession>
<dbReference type="InterPro" id="IPR016181">
    <property type="entry name" value="Acyl_CoA_acyltransferase"/>
</dbReference>
<dbReference type="STRING" id="1249481.D641_0112105"/>
<proteinExistence type="predicted"/>
<dbReference type="PROSITE" id="PS51186">
    <property type="entry name" value="GNAT"/>
    <property type="match status" value="1"/>
</dbReference>
<dbReference type="Gene3D" id="3.40.50.2000">
    <property type="entry name" value="Glycogen Phosphorylase B"/>
    <property type="match status" value="1"/>
</dbReference>
<reference evidence="2 3" key="1">
    <citation type="journal article" date="2013" name="Genome Announc.">
        <title>Draft genome sequence of an Actinobacterium, Brachybacterium muris strain UCD-AY4.</title>
        <authorList>
            <person name="Lo J.R."/>
            <person name="Lang J.M."/>
            <person name="Darling A.E."/>
            <person name="Eisen J.A."/>
            <person name="Coil D.A."/>
        </authorList>
    </citation>
    <scope>NUCLEOTIDE SEQUENCE [LARGE SCALE GENOMIC DNA]</scope>
    <source>
        <strain evidence="2 3">UCD-AY4</strain>
    </source>
</reference>
<dbReference type="HOGENOM" id="CLU_023406_0_1_11"/>
<evidence type="ECO:0000313" key="2">
    <source>
        <dbReference type="EMBL" id="EYT48376.1"/>
    </source>
</evidence>
<dbReference type="OrthoDB" id="9805604at2"/>
<sequence length="499" mass="52293">MMHVVIRCDASAEGGIGHLVRSISVADAARAAGHTVVVAGTIRSSLGERLLTDAGLETVEALPDLQVLAAERGATVVHVDDYLIGVDARAQVNASGALLSSMEDGTFGRRPADVVVDSTIRAERVGRPEDGSGEVLLGIAYAPMRAEVRAAREKRVDEDHDVSRGARVLIVMGGTDATGAAGTLAAVCAAAEGVAHVSVIAPEHGWDAVRAEAGEDVELLAPSPAFLERASAADLVVSAAGTTAWELACIGVPSLLVAVVENQRAGYEAALAERIARGLGTLEQVRADRSAATAEVERAISDLRAMRSWTPVGREKVDGHGAERIVAAWDAALARRIGTAEAPVTARPATPSDSPLLLRWRNDPETRKVSRDSDPVPWESHSGWYARTLENPSRELYVVERGGAPVGTVRFDALEGASAGEEWEVSITLAPEARGHGLSRPVLAAGEAAFGARHPGAVVVAAILPDNLPSQRLFAGAGYVLDPDRDDGEFDVLVRRDPS</sequence>
<organism evidence="2 3">
    <name type="scientific">Brachybacterium muris UCD-AY4</name>
    <dbReference type="NCBI Taxonomy" id="1249481"/>
    <lineage>
        <taxon>Bacteria</taxon>
        <taxon>Bacillati</taxon>
        <taxon>Actinomycetota</taxon>
        <taxon>Actinomycetes</taxon>
        <taxon>Micrococcales</taxon>
        <taxon>Dermabacteraceae</taxon>
        <taxon>Brachybacterium</taxon>
    </lineage>
</organism>
<dbReference type="GO" id="GO:0016747">
    <property type="term" value="F:acyltransferase activity, transferring groups other than amino-acyl groups"/>
    <property type="evidence" value="ECO:0007669"/>
    <property type="project" value="InterPro"/>
</dbReference>
<feature type="domain" description="N-acetyltransferase" evidence="1">
    <location>
        <begin position="344"/>
        <end position="498"/>
    </location>
</feature>
<dbReference type="RefSeq" id="WP_017823768.1">
    <property type="nucleotide sequence ID" value="NZ_AORC01000015.1"/>
</dbReference>
<dbReference type="SUPFAM" id="SSF53756">
    <property type="entry name" value="UDP-Glycosyltransferase/glycogen phosphorylase"/>
    <property type="match status" value="1"/>
</dbReference>
<dbReference type="Pfam" id="PF13302">
    <property type="entry name" value="Acetyltransf_3"/>
    <property type="match status" value="1"/>
</dbReference>
<keyword evidence="3" id="KW-1185">Reference proteome</keyword>
<comment type="caution">
    <text evidence="2">The sequence shown here is derived from an EMBL/GenBank/DDBJ whole genome shotgun (WGS) entry which is preliminary data.</text>
</comment>
<evidence type="ECO:0000313" key="3">
    <source>
        <dbReference type="Proteomes" id="UP000019754"/>
    </source>
</evidence>
<name>A0A022KV10_9MICO</name>
<protein>
    <recommendedName>
        <fullName evidence="1">N-acetyltransferase domain-containing protein</fullName>
    </recommendedName>
</protein>
<gene>
    <name evidence="2" type="ORF">D641_0112105</name>
</gene>
<dbReference type="Proteomes" id="UP000019754">
    <property type="component" value="Unassembled WGS sequence"/>
</dbReference>
<dbReference type="Gene3D" id="3.40.50.11190">
    <property type="match status" value="1"/>
</dbReference>
<evidence type="ECO:0000259" key="1">
    <source>
        <dbReference type="PROSITE" id="PS51186"/>
    </source>
</evidence>